<reference evidence="3 4" key="1">
    <citation type="submission" date="2019-07" db="EMBL/GenBank/DDBJ databases">
        <title>Whole genome shotgun sequence of Thiobacillus plumbophilus NBRC 107929.</title>
        <authorList>
            <person name="Hosoyama A."/>
            <person name="Uohara A."/>
            <person name="Ohji S."/>
            <person name="Ichikawa N."/>
        </authorList>
    </citation>
    <scope>NUCLEOTIDE SEQUENCE [LARGE SCALE GENOMIC DNA]</scope>
    <source>
        <strain evidence="3 4">NBRC 107929</strain>
    </source>
</reference>
<keyword evidence="1" id="KW-0472">Membrane</keyword>
<dbReference type="Pfam" id="PF12705">
    <property type="entry name" value="PDDEXK_1"/>
    <property type="match status" value="1"/>
</dbReference>
<dbReference type="RefSeq" id="WP_147072084.1">
    <property type="nucleotide sequence ID" value="NZ_AP021884.1"/>
</dbReference>
<organism evidence="3 4">
    <name type="scientific">Sulfuriferula plumbiphila</name>
    <dbReference type="NCBI Taxonomy" id="171865"/>
    <lineage>
        <taxon>Bacteria</taxon>
        <taxon>Pseudomonadati</taxon>
        <taxon>Pseudomonadota</taxon>
        <taxon>Betaproteobacteria</taxon>
        <taxon>Nitrosomonadales</taxon>
        <taxon>Sulfuricellaceae</taxon>
        <taxon>Sulfuriferula</taxon>
    </lineage>
</organism>
<sequence length="181" mass="20492">MPSSELTSFAFVIVALLILLRWVRRARLVASERAWRPKELQDAELVYAERIFKANGPVTLVAKVDRGYRDVRGVITLVELKTRRVDRPYLSDVIELSAQRSALAAQTQGLIATHGYVLVQQPGSGRRTLHRVQLLTHEEVISLAKRREAILADRKEARYARSSGLCEQCAFRQQCKPPLVC</sequence>
<dbReference type="InterPro" id="IPR011604">
    <property type="entry name" value="PDDEXK-like_dom_sf"/>
</dbReference>
<dbReference type="InterPro" id="IPR038726">
    <property type="entry name" value="PDDEXK_AddAB-type"/>
</dbReference>
<dbReference type="AlphaFoldDB" id="A0A512L6W5"/>
<evidence type="ECO:0000259" key="2">
    <source>
        <dbReference type="Pfam" id="PF12705"/>
    </source>
</evidence>
<dbReference type="Gene3D" id="3.90.320.10">
    <property type="match status" value="1"/>
</dbReference>
<accession>A0A512L6W5</accession>
<comment type="caution">
    <text evidence="3">The sequence shown here is derived from an EMBL/GenBank/DDBJ whole genome shotgun (WGS) entry which is preliminary data.</text>
</comment>
<dbReference type="Proteomes" id="UP000321337">
    <property type="component" value="Unassembled WGS sequence"/>
</dbReference>
<name>A0A512L6W5_9PROT</name>
<evidence type="ECO:0000256" key="1">
    <source>
        <dbReference type="SAM" id="Phobius"/>
    </source>
</evidence>
<keyword evidence="1" id="KW-0812">Transmembrane</keyword>
<feature type="domain" description="PD-(D/E)XK endonuclease-like" evidence="2">
    <location>
        <begin position="26"/>
        <end position="176"/>
    </location>
</feature>
<evidence type="ECO:0000313" key="4">
    <source>
        <dbReference type="Proteomes" id="UP000321337"/>
    </source>
</evidence>
<protein>
    <recommendedName>
        <fullName evidence="2">PD-(D/E)XK endonuclease-like domain-containing protein</fullName>
    </recommendedName>
</protein>
<proteinExistence type="predicted"/>
<gene>
    <name evidence="3" type="ORF">TPL01_13610</name>
</gene>
<keyword evidence="1" id="KW-1133">Transmembrane helix</keyword>
<feature type="transmembrane region" description="Helical" evidence="1">
    <location>
        <begin position="6"/>
        <end position="23"/>
    </location>
</feature>
<dbReference type="OrthoDB" id="8910728at2"/>
<keyword evidence="4" id="KW-1185">Reference proteome</keyword>
<dbReference type="EMBL" id="BKAD01000012">
    <property type="protein sequence ID" value="GEP30223.1"/>
    <property type="molecule type" value="Genomic_DNA"/>
</dbReference>
<evidence type="ECO:0000313" key="3">
    <source>
        <dbReference type="EMBL" id="GEP30223.1"/>
    </source>
</evidence>